<name>A0A1W2GID4_REIFA</name>
<feature type="transmembrane region" description="Helical" evidence="1">
    <location>
        <begin position="51"/>
        <end position="73"/>
    </location>
</feature>
<gene>
    <name evidence="2" type="ORF">SAMN04488029_2835</name>
</gene>
<organism evidence="2 3">
    <name type="scientific">Reichenbachiella faecimaris</name>
    <dbReference type="NCBI Taxonomy" id="692418"/>
    <lineage>
        <taxon>Bacteria</taxon>
        <taxon>Pseudomonadati</taxon>
        <taxon>Bacteroidota</taxon>
        <taxon>Cytophagia</taxon>
        <taxon>Cytophagales</taxon>
        <taxon>Reichenbachiellaceae</taxon>
        <taxon>Reichenbachiella</taxon>
    </lineage>
</organism>
<feature type="transmembrane region" description="Helical" evidence="1">
    <location>
        <begin position="12"/>
        <end position="31"/>
    </location>
</feature>
<dbReference type="AlphaFoldDB" id="A0A1W2GID4"/>
<keyword evidence="1" id="KW-1133">Transmembrane helix</keyword>
<dbReference type="EMBL" id="FWYF01000003">
    <property type="protein sequence ID" value="SMD36331.1"/>
    <property type="molecule type" value="Genomic_DNA"/>
</dbReference>
<keyword evidence="3" id="KW-1185">Reference proteome</keyword>
<proteinExistence type="predicted"/>
<feature type="transmembrane region" description="Helical" evidence="1">
    <location>
        <begin position="107"/>
        <end position="128"/>
    </location>
</feature>
<keyword evidence="1" id="KW-0472">Membrane</keyword>
<dbReference type="Proteomes" id="UP000192472">
    <property type="component" value="Unassembled WGS sequence"/>
</dbReference>
<keyword evidence="1" id="KW-0812">Transmembrane</keyword>
<evidence type="ECO:0000313" key="3">
    <source>
        <dbReference type="Proteomes" id="UP000192472"/>
    </source>
</evidence>
<evidence type="ECO:0000313" key="2">
    <source>
        <dbReference type="EMBL" id="SMD36331.1"/>
    </source>
</evidence>
<reference evidence="2 3" key="1">
    <citation type="submission" date="2017-04" db="EMBL/GenBank/DDBJ databases">
        <authorList>
            <person name="Afonso C.L."/>
            <person name="Miller P.J."/>
            <person name="Scott M.A."/>
            <person name="Spackman E."/>
            <person name="Goraichik I."/>
            <person name="Dimitrov K.M."/>
            <person name="Suarez D.L."/>
            <person name="Swayne D.E."/>
        </authorList>
    </citation>
    <scope>NUCLEOTIDE SEQUENCE [LARGE SCALE GENOMIC DNA]</scope>
    <source>
        <strain evidence="2 3">DSM 26133</strain>
    </source>
</reference>
<feature type="transmembrane region" description="Helical" evidence="1">
    <location>
        <begin position="80"/>
        <end position="101"/>
    </location>
</feature>
<accession>A0A1W2GID4</accession>
<dbReference type="STRING" id="692418.SAMN04488029_2835"/>
<evidence type="ECO:0000256" key="1">
    <source>
        <dbReference type="SAM" id="Phobius"/>
    </source>
</evidence>
<protein>
    <submittedName>
        <fullName evidence="2">Uncharacterized protein</fullName>
    </submittedName>
</protein>
<sequence>MIMKNTAITFFRVLFILSALWNLIGAIFGYFNTAYTFNGLFNRQLTDPLYYAIYQGAWGTTLVYFIGYSIVAYNPLKHTGIVIVGGIGKIGFAISLLKFYLSGIAGSVVLIVIIGDFIFVLLFLYYFIKLFMAKQSIV</sequence>